<evidence type="ECO:0000313" key="18">
    <source>
        <dbReference type="EMBL" id="RZT00556.1"/>
    </source>
</evidence>
<dbReference type="EC" id="6.3.1.2" evidence="3"/>
<evidence type="ECO:0000259" key="17">
    <source>
        <dbReference type="PROSITE" id="PS51987"/>
    </source>
</evidence>
<comment type="similarity">
    <text evidence="2 14 15">Belongs to the glutamine synthetase family.</text>
</comment>
<reference evidence="18 19" key="1">
    <citation type="submission" date="2019-02" db="EMBL/GenBank/DDBJ databases">
        <title>Genomic Encyclopedia of Type Strains, Phase IV (KMG-IV): sequencing the most valuable type-strain genomes for metagenomic binning, comparative biology and taxonomic classification.</title>
        <authorList>
            <person name="Goeker M."/>
        </authorList>
    </citation>
    <scope>NUCLEOTIDE SEQUENCE [LARGE SCALE GENOMIC DNA]</scope>
    <source>
        <strain evidence="18 19">DSM 29486</strain>
    </source>
</reference>
<dbReference type="InterPro" id="IPR008146">
    <property type="entry name" value="Gln_synth_cat_dom"/>
</dbReference>
<name>A0A4Q7PJC9_9FIRM</name>
<evidence type="ECO:0000256" key="10">
    <source>
        <dbReference type="ARBA" id="ARBA00030136"/>
    </source>
</evidence>
<comment type="caution">
    <text evidence="18">The sequence shown here is derived from an EMBL/GenBank/DDBJ whole genome shotgun (WGS) entry which is preliminary data.</text>
</comment>
<dbReference type="GO" id="GO:0005737">
    <property type="term" value="C:cytoplasm"/>
    <property type="evidence" value="ECO:0007669"/>
    <property type="project" value="UniProtKB-SubCell"/>
</dbReference>
<sequence length="428" mass="48843">MADYTRDDVLKMAEEEDVEFIRLQFTDMFGTLKNIAITAKELPKALNQECVVDCAFIPGVDGAEETDMYLYPDPNTFTILPWRPQQGKVARLICDIYRPDRTPYQLSSRYLLHRTAERAREQGYSFYVNPECEFFLFHTDDNGLPTTVSYEEAGYLDLGPLDFGENARRDMVLTLEDMGYEISSSHHETSPAQHEIDFNGDIAEKMADQIMTFKLAVRTVAKRHGLHATFMPKPRADGNGSGMHVNMSLFRYGKNIFADPGDPMGLSREAYYFIGGLLAHSREMAAVTNPLVNSYKRLVPGYEAPTEISWTKNNQTSLIRVPICRGEETKIELRSPDAAANPYLVFAACLAAGLDGIARKIQPEAVGGEENFPANLRDAVDELEKSEFMKQILGEEFFREYICAKRREWETYTRQVTEWELKEYLYRI</sequence>
<keyword evidence="13" id="KW-0460">Magnesium</keyword>
<dbReference type="Gene3D" id="3.10.20.70">
    <property type="entry name" value="Glutamine synthetase, N-terminal domain"/>
    <property type="match status" value="1"/>
</dbReference>
<evidence type="ECO:0000256" key="5">
    <source>
        <dbReference type="ARBA" id="ARBA00022490"/>
    </source>
</evidence>
<comment type="subcellular location">
    <subcellularLocation>
        <location evidence="1">Cytoplasm</location>
    </subcellularLocation>
</comment>
<dbReference type="PROSITE" id="PS51986">
    <property type="entry name" value="GS_BETA_GRASP"/>
    <property type="match status" value="1"/>
</dbReference>
<dbReference type="SUPFAM" id="SSF54368">
    <property type="entry name" value="Glutamine synthetase, N-terminal domain"/>
    <property type="match status" value="1"/>
</dbReference>
<keyword evidence="7 13" id="KW-0479">Metal-binding</keyword>
<feature type="binding site" evidence="13">
    <location>
        <position position="244"/>
    </location>
    <ligand>
        <name>Mg(2+)</name>
        <dbReference type="ChEBI" id="CHEBI:18420"/>
        <label>1</label>
    </ligand>
</feature>
<keyword evidence="19" id="KW-1185">Reference proteome</keyword>
<dbReference type="PROSITE" id="PS51987">
    <property type="entry name" value="GS_CATALYTIC"/>
    <property type="match status" value="1"/>
</dbReference>
<dbReference type="InterPro" id="IPR008147">
    <property type="entry name" value="Gln_synt_N"/>
</dbReference>
<evidence type="ECO:0000256" key="7">
    <source>
        <dbReference type="ARBA" id="ARBA00022723"/>
    </source>
</evidence>
<gene>
    <name evidence="18" type="ORF">EV209_1878</name>
</gene>
<evidence type="ECO:0000256" key="3">
    <source>
        <dbReference type="ARBA" id="ARBA00012937"/>
    </source>
</evidence>
<dbReference type="NCBIfam" id="TIGR00653">
    <property type="entry name" value="GlnA"/>
    <property type="match status" value="1"/>
</dbReference>
<dbReference type="GO" id="GO:0046872">
    <property type="term" value="F:metal ion binding"/>
    <property type="evidence" value="ECO:0007669"/>
    <property type="project" value="UniProtKB-KW"/>
</dbReference>
<dbReference type="EMBL" id="SGXF01000003">
    <property type="protein sequence ID" value="RZT00556.1"/>
    <property type="molecule type" value="Genomic_DNA"/>
</dbReference>
<evidence type="ECO:0000256" key="13">
    <source>
        <dbReference type="PIRSR" id="PIRSR604809-3"/>
    </source>
</evidence>
<evidence type="ECO:0000256" key="8">
    <source>
        <dbReference type="ARBA" id="ARBA00022741"/>
    </source>
</evidence>
<evidence type="ECO:0000256" key="4">
    <source>
        <dbReference type="ARBA" id="ARBA00021364"/>
    </source>
</evidence>
<keyword evidence="5" id="KW-0963">Cytoplasm</keyword>
<evidence type="ECO:0000256" key="15">
    <source>
        <dbReference type="RuleBase" id="RU000384"/>
    </source>
</evidence>
<protein>
    <recommendedName>
        <fullName evidence="4">Glutamine synthetase</fullName>
        <ecNumber evidence="3">6.3.1.2</ecNumber>
    </recommendedName>
    <alternativeName>
        <fullName evidence="11">Glutamate--ammonia ligase</fullName>
    </alternativeName>
    <alternativeName>
        <fullName evidence="10">Glutamine synthetase I alpha</fullName>
    </alternativeName>
</protein>
<keyword evidence="8" id="KW-0547">Nucleotide-binding</keyword>
<accession>A0A4Q7PJC9</accession>
<evidence type="ECO:0000256" key="11">
    <source>
        <dbReference type="ARBA" id="ARBA00030668"/>
    </source>
</evidence>
<feature type="binding site" evidence="12">
    <location>
        <position position="297"/>
    </location>
    <ligand>
        <name>L-glutamate</name>
        <dbReference type="ChEBI" id="CHEBI:29985"/>
    </ligand>
</feature>
<dbReference type="GO" id="GO:0006542">
    <property type="term" value="P:glutamine biosynthetic process"/>
    <property type="evidence" value="ECO:0007669"/>
    <property type="project" value="InterPro"/>
</dbReference>
<feature type="domain" description="GS beta-grasp" evidence="16">
    <location>
        <begin position="16"/>
        <end position="101"/>
    </location>
</feature>
<evidence type="ECO:0000256" key="1">
    <source>
        <dbReference type="ARBA" id="ARBA00004496"/>
    </source>
</evidence>
<evidence type="ECO:0000256" key="6">
    <source>
        <dbReference type="ARBA" id="ARBA00022598"/>
    </source>
</evidence>
<dbReference type="InterPro" id="IPR004809">
    <property type="entry name" value="Gln_synth_I"/>
</dbReference>
<feature type="binding site" evidence="13">
    <location>
        <position position="131"/>
    </location>
    <ligand>
        <name>Mg(2+)</name>
        <dbReference type="ChEBI" id="CHEBI:18420"/>
        <label>1</label>
    </ligand>
</feature>
<dbReference type="Pfam" id="PF00120">
    <property type="entry name" value="Gln-synt_C"/>
    <property type="match status" value="1"/>
</dbReference>
<evidence type="ECO:0000256" key="12">
    <source>
        <dbReference type="PIRSR" id="PIRSR604809-1"/>
    </source>
</evidence>
<comment type="cofactor">
    <cofactor evidence="13">
        <name>Mg(2+)</name>
        <dbReference type="ChEBI" id="CHEBI:18420"/>
    </cofactor>
    <text evidence="13">Binds 2 Mg(2+) ions per subunit.</text>
</comment>
<dbReference type="GO" id="GO:0005524">
    <property type="term" value="F:ATP binding"/>
    <property type="evidence" value="ECO:0007669"/>
    <property type="project" value="UniProtKB-KW"/>
</dbReference>
<dbReference type="RefSeq" id="WP_130435165.1">
    <property type="nucleotide sequence ID" value="NZ_SGXF01000003.1"/>
</dbReference>
<evidence type="ECO:0000256" key="9">
    <source>
        <dbReference type="ARBA" id="ARBA00022840"/>
    </source>
</evidence>
<feature type="binding site" evidence="13">
    <location>
        <position position="188"/>
    </location>
    <ligand>
        <name>Mg(2+)</name>
        <dbReference type="ChEBI" id="CHEBI:18420"/>
        <label>1</label>
    </ligand>
</feature>
<proteinExistence type="inferred from homology"/>
<dbReference type="Gene3D" id="3.30.590.10">
    <property type="entry name" value="Glutamine synthetase/guanido kinase, catalytic domain"/>
    <property type="match status" value="1"/>
</dbReference>
<dbReference type="AlphaFoldDB" id="A0A4Q7PJC9"/>
<evidence type="ECO:0000313" key="19">
    <source>
        <dbReference type="Proteomes" id="UP000292927"/>
    </source>
</evidence>
<organism evidence="18 19">
    <name type="scientific">Cuneatibacter caecimuris</name>
    <dbReference type="NCBI Taxonomy" id="1796618"/>
    <lineage>
        <taxon>Bacteria</taxon>
        <taxon>Bacillati</taxon>
        <taxon>Bacillota</taxon>
        <taxon>Clostridia</taxon>
        <taxon>Lachnospirales</taxon>
        <taxon>Lachnospiraceae</taxon>
        <taxon>Cuneatibacter</taxon>
    </lineage>
</organism>
<keyword evidence="6" id="KW-0436">Ligase</keyword>
<dbReference type="SMART" id="SM01230">
    <property type="entry name" value="Gln-synt_C"/>
    <property type="match status" value="1"/>
</dbReference>
<feature type="binding site" evidence="13">
    <location>
        <position position="195"/>
    </location>
    <ligand>
        <name>Mg(2+)</name>
        <dbReference type="ChEBI" id="CHEBI:18420"/>
        <label>1</label>
    </ligand>
</feature>
<feature type="binding site" evidence="13">
    <location>
        <position position="133"/>
    </location>
    <ligand>
        <name>Mg(2+)</name>
        <dbReference type="ChEBI" id="CHEBI:18420"/>
        <label>1</label>
    </ligand>
</feature>
<feature type="domain" description="GS catalytic" evidence="17">
    <location>
        <begin position="108"/>
        <end position="428"/>
    </location>
</feature>
<evidence type="ECO:0000259" key="16">
    <source>
        <dbReference type="PROSITE" id="PS51986"/>
    </source>
</evidence>
<dbReference type="GO" id="GO:0004356">
    <property type="term" value="F:glutamine synthetase activity"/>
    <property type="evidence" value="ECO:0007669"/>
    <property type="project" value="UniProtKB-EC"/>
</dbReference>
<feature type="binding site" evidence="12">
    <location>
        <position position="303"/>
    </location>
    <ligand>
        <name>L-glutamate</name>
        <dbReference type="ChEBI" id="CHEBI:29985"/>
    </ligand>
</feature>
<feature type="binding site" evidence="12">
    <location>
        <position position="334"/>
    </location>
    <ligand>
        <name>L-glutamate</name>
        <dbReference type="ChEBI" id="CHEBI:29985"/>
    </ligand>
</feature>
<keyword evidence="9" id="KW-0067">ATP-binding</keyword>
<dbReference type="InterPro" id="IPR036651">
    <property type="entry name" value="Gln_synt_N_sf"/>
</dbReference>
<dbReference type="OrthoDB" id="9807095at2"/>
<dbReference type="SUPFAM" id="SSF55931">
    <property type="entry name" value="Glutamine synthetase/guanido kinase"/>
    <property type="match status" value="1"/>
</dbReference>
<evidence type="ECO:0000256" key="2">
    <source>
        <dbReference type="ARBA" id="ARBA00009897"/>
    </source>
</evidence>
<dbReference type="Proteomes" id="UP000292927">
    <property type="component" value="Unassembled WGS sequence"/>
</dbReference>
<dbReference type="PANTHER" id="PTHR43785:SF12">
    <property type="entry name" value="TYPE-1 GLUTAMINE SYNTHETASE 2"/>
    <property type="match status" value="1"/>
</dbReference>
<dbReference type="PANTHER" id="PTHR43785">
    <property type="entry name" value="GAMMA-GLUTAMYLPUTRESCINE SYNTHETASE"/>
    <property type="match status" value="1"/>
</dbReference>
<dbReference type="Pfam" id="PF03951">
    <property type="entry name" value="Gln-synt_N"/>
    <property type="match status" value="1"/>
</dbReference>
<feature type="binding site" evidence="12">
    <location>
        <begin position="239"/>
        <end position="240"/>
    </location>
    <ligand>
        <name>L-glutamate</name>
        <dbReference type="ChEBI" id="CHEBI:29985"/>
    </ligand>
</feature>
<dbReference type="InterPro" id="IPR014746">
    <property type="entry name" value="Gln_synth/guanido_kin_cat_dom"/>
</dbReference>
<feature type="binding site" evidence="13">
    <location>
        <position position="332"/>
    </location>
    <ligand>
        <name>Mg(2+)</name>
        <dbReference type="ChEBI" id="CHEBI:18420"/>
        <label>1</label>
    </ligand>
</feature>
<evidence type="ECO:0000256" key="14">
    <source>
        <dbReference type="PROSITE-ProRule" id="PRU01330"/>
    </source>
</evidence>